<feature type="signal peptide" evidence="1">
    <location>
        <begin position="1"/>
        <end position="31"/>
    </location>
</feature>
<evidence type="ECO:0000313" key="3">
    <source>
        <dbReference type="Proteomes" id="UP001056455"/>
    </source>
</evidence>
<dbReference type="PROSITE" id="PS51257">
    <property type="entry name" value="PROKAR_LIPOPROTEIN"/>
    <property type="match status" value="1"/>
</dbReference>
<feature type="chain" id="PRO_5047115293" description="Lipoprotein" evidence="1">
    <location>
        <begin position="32"/>
        <end position="442"/>
    </location>
</feature>
<evidence type="ECO:0000313" key="2">
    <source>
        <dbReference type="EMBL" id="USQ80629.1"/>
    </source>
</evidence>
<sequence>MRFRLTTIAATTAATVLLTSACGSISPAQSAAEEFESHFTSTYPDEVLEAVTTASGKWPWARGDMSGSLVLADDTSPEQLATILDDVTAWAPEENSSYDGVGVLANGLCLSSSDPQLEHKHLLRDRLYAEGLALQGTWPCPTWLSGTTQYTGTLAELMQDTETVRSLWTEADGELRVVAAVNTPHGAVDHVWTQIPQTAHEVLTAVRQEHPLRTFELTDAGLRVAVTATTRIDELQELADGVAGADLIVEVMQGSLDADKAAQIEELAAVVDQVRAVPGVTAAEVPLPGQLVIGVEDSAAIRAAHEAATTHPDLGAARVEITLDAQDPEDEWARHRYFWAQGGTEEALDAFLALTAHDTVSFVSLSNTPAPSASVNLTVPLADGFAHLKPALPDGLPVEVSGSDALASVEFTAARTLAPDDLTSRFTTPDLDQLASDWNAAP</sequence>
<name>A0ABY4YVP6_9MICO</name>
<dbReference type="RefSeq" id="WP_252594004.1">
    <property type="nucleotide sequence ID" value="NZ_CP099489.1"/>
</dbReference>
<reference evidence="2" key="1">
    <citation type="submission" date="2022-06" db="EMBL/GenBank/DDBJ databases">
        <title>Ornithinimicrobium HY1793.</title>
        <authorList>
            <person name="Huang Y."/>
        </authorList>
    </citation>
    <scope>NUCLEOTIDE SEQUENCE</scope>
    <source>
        <strain evidence="2">HY1793</strain>
    </source>
</reference>
<accession>A0ABY4YVP6</accession>
<evidence type="ECO:0000256" key="1">
    <source>
        <dbReference type="SAM" id="SignalP"/>
    </source>
</evidence>
<keyword evidence="1" id="KW-0732">Signal</keyword>
<keyword evidence="3" id="KW-1185">Reference proteome</keyword>
<dbReference type="EMBL" id="CP099489">
    <property type="protein sequence ID" value="USQ80629.1"/>
    <property type="molecule type" value="Genomic_DNA"/>
</dbReference>
<protein>
    <recommendedName>
        <fullName evidence="4">Lipoprotein</fullName>
    </recommendedName>
</protein>
<gene>
    <name evidence="2" type="ORF">NF556_02920</name>
</gene>
<proteinExistence type="predicted"/>
<organism evidence="2 3">
    <name type="scientific">Ornithinimicrobium faecis</name>
    <dbReference type="NCBI Taxonomy" id="2934158"/>
    <lineage>
        <taxon>Bacteria</taxon>
        <taxon>Bacillati</taxon>
        <taxon>Actinomycetota</taxon>
        <taxon>Actinomycetes</taxon>
        <taxon>Micrococcales</taxon>
        <taxon>Ornithinimicrobiaceae</taxon>
        <taxon>Ornithinimicrobium</taxon>
    </lineage>
</organism>
<dbReference type="Proteomes" id="UP001056455">
    <property type="component" value="Chromosome"/>
</dbReference>
<evidence type="ECO:0008006" key="4">
    <source>
        <dbReference type="Google" id="ProtNLM"/>
    </source>
</evidence>